<name>A0A8H4FFS9_COLGL</name>
<protein>
    <submittedName>
        <fullName evidence="9">Nitrogen assimilation transcription factor nirA</fullName>
    </submittedName>
</protein>
<dbReference type="GeneID" id="69014168"/>
<dbReference type="PANTHER" id="PTHR31313:SF77">
    <property type="entry name" value="ZN(II)2CYS6 TRANSCRIPTION FACTOR (EUROFUNG)"/>
    <property type="match status" value="1"/>
</dbReference>
<dbReference type="AlphaFoldDB" id="A0A8H4FFS9"/>
<organism evidence="9 10">
    <name type="scientific">Colletotrichum gloeosporioides</name>
    <name type="common">Anthracnose fungus</name>
    <name type="synonym">Glomerella cingulata</name>
    <dbReference type="NCBI Taxonomy" id="474922"/>
    <lineage>
        <taxon>Eukaryota</taxon>
        <taxon>Fungi</taxon>
        <taxon>Dikarya</taxon>
        <taxon>Ascomycota</taxon>
        <taxon>Pezizomycotina</taxon>
        <taxon>Sordariomycetes</taxon>
        <taxon>Hypocreomycetidae</taxon>
        <taxon>Glomerellales</taxon>
        <taxon>Glomerellaceae</taxon>
        <taxon>Colletotrichum</taxon>
        <taxon>Colletotrichum gloeosporioides species complex</taxon>
    </lineage>
</organism>
<feature type="region of interest" description="Disordered" evidence="7">
    <location>
        <begin position="763"/>
        <end position="815"/>
    </location>
</feature>
<evidence type="ECO:0000256" key="3">
    <source>
        <dbReference type="ARBA" id="ARBA00023015"/>
    </source>
</evidence>
<feature type="domain" description="Xylanolytic transcriptional activator regulatory" evidence="8">
    <location>
        <begin position="455"/>
        <end position="532"/>
    </location>
</feature>
<dbReference type="GO" id="GO:0008270">
    <property type="term" value="F:zinc ion binding"/>
    <property type="evidence" value="ECO:0007669"/>
    <property type="project" value="InterPro"/>
</dbReference>
<sequence>MSPQPVCHAAKVKVRAGTDGQFPSLGIFPHRKPLPSIYNQLTKLSVMARPHVVPTASGKARIASSRRMRTNGTIELLCARVDQMSHFIQQNNLRPPPMQEDDETVLLRVLKNVGLIHAYPREDHVRRLSTDPDEPNSTDLAPECDSSPAARLQDTDQQCIRTTSISQDISTFDTPSSDQVQSLISNLPLDWRECRKIASNGQTDSLEIDWDWHSSDDLVDISHPGVTTNVTVEGIPVSNDVHLVPEKSGHALGPSLSFPTTISGDDSDAESTEELVDRLSERVGSLQIGSDGQIRYYGPTSNFNLVQMPAPDNMTVHRTVRNDGQEILDRLDIGKEVPNDIEEHLVNLYFTWQDPASHVVKRDLYEKAKVQWRDRMVDNPYYSEALRNAICALGAAFESRHHPTFVTFPKSLADFFADRAKALLDIELDCPSVATVQAMVILSGHDIGCKRDARGWLYSGMAMRLAFDLALHVDMTPYVKIGSISQEEADLRKTVFWGAYTIDHLWGLHLGRPFRINMEDVTVAKPGTGSSTDVSGHWSAYVSPGSHGVTQPDYAELLCSQRALLCDIMAPLGHALYGSQRIPPSVLQEMNQKTVKELKEWKDCLPSELQVQTDEKNTKTPYLPHVLLLHMHYYQAIIHAHRPWMSKHYIQPQPPQGPGHIHARKACVDSAVAIAKILQLYEEMYTLKRMNIQGVTITCSAALLLIFATVSHIRLPGCDDMGVQLSACFRALDEFSSSWENAKRAHDFLIMLQRQWEIRARSNRLRRQSSATASTPRKRLRKDSESNSPPRDYSPASNIQPSKRQQHHSPQAQANADAMGAELGIDLDWIFAVDNSAGPEAFLGTWGLSKSYAI</sequence>
<reference evidence="9" key="2">
    <citation type="submission" date="2020-03" db="EMBL/GenBank/DDBJ databases">
        <authorList>
            <person name="Fu F.-F."/>
            <person name="Chen J."/>
        </authorList>
    </citation>
    <scope>NUCLEOTIDE SEQUENCE</scope>
    <source>
        <strain evidence="9">Lc1</strain>
    </source>
</reference>
<dbReference type="InterPro" id="IPR007219">
    <property type="entry name" value="XnlR_reg_dom"/>
</dbReference>
<dbReference type="EMBL" id="WVTB01000073">
    <property type="protein sequence ID" value="KAF3800763.1"/>
    <property type="molecule type" value="Genomic_DNA"/>
</dbReference>
<evidence type="ECO:0000259" key="8">
    <source>
        <dbReference type="SMART" id="SM00906"/>
    </source>
</evidence>
<dbReference type="SMART" id="SM00906">
    <property type="entry name" value="Fungal_trans"/>
    <property type="match status" value="1"/>
</dbReference>
<evidence type="ECO:0000256" key="1">
    <source>
        <dbReference type="ARBA" id="ARBA00022723"/>
    </source>
</evidence>
<reference evidence="9" key="1">
    <citation type="journal article" date="2020" name="Phytopathology">
        <title>Genome sequence and comparative analysis of Colletotrichum gloeosporioides isolated from Liriodendron leaves.</title>
        <authorList>
            <person name="Fu F.F."/>
            <person name="Hao Z."/>
            <person name="Wang P."/>
            <person name="Lu Y."/>
            <person name="Xue L.J."/>
            <person name="Wei G."/>
            <person name="Tian Y."/>
            <person name="Baishi H."/>
            <person name="Xu H."/>
            <person name="Shi J."/>
            <person name="Cheng T."/>
            <person name="Wang G."/>
            <person name="Yi Y."/>
            <person name="Chen J."/>
        </authorList>
    </citation>
    <scope>NUCLEOTIDE SEQUENCE</scope>
    <source>
        <strain evidence="9">Lc1</strain>
    </source>
</reference>
<dbReference type="GO" id="GO:0006351">
    <property type="term" value="P:DNA-templated transcription"/>
    <property type="evidence" value="ECO:0007669"/>
    <property type="project" value="InterPro"/>
</dbReference>
<keyword evidence="3" id="KW-0805">Transcription regulation</keyword>
<keyword evidence="4" id="KW-0238">DNA-binding</keyword>
<dbReference type="GO" id="GO:0003677">
    <property type="term" value="F:DNA binding"/>
    <property type="evidence" value="ECO:0007669"/>
    <property type="project" value="UniProtKB-KW"/>
</dbReference>
<feature type="compositionally biased region" description="Polar residues" evidence="7">
    <location>
        <begin position="795"/>
        <end position="814"/>
    </location>
</feature>
<keyword evidence="5" id="KW-0804">Transcription</keyword>
<proteinExistence type="predicted"/>
<dbReference type="Proteomes" id="UP000613401">
    <property type="component" value="Unassembled WGS sequence"/>
</dbReference>
<gene>
    <name evidence="9" type="ORF">GCG54_00007022</name>
</gene>
<keyword evidence="1" id="KW-0479">Metal-binding</keyword>
<evidence type="ECO:0000256" key="6">
    <source>
        <dbReference type="ARBA" id="ARBA00023242"/>
    </source>
</evidence>
<evidence type="ECO:0000256" key="5">
    <source>
        <dbReference type="ARBA" id="ARBA00023163"/>
    </source>
</evidence>
<dbReference type="InterPro" id="IPR051615">
    <property type="entry name" value="Transcr_Regulatory_Elem"/>
</dbReference>
<feature type="region of interest" description="Disordered" evidence="7">
    <location>
        <begin position="127"/>
        <end position="154"/>
    </location>
</feature>
<evidence type="ECO:0000313" key="10">
    <source>
        <dbReference type="Proteomes" id="UP000613401"/>
    </source>
</evidence>
<evidence type="ECO:0000256" key="2">
    <source>
        <dbReference type="ARBA" id="ARBA00022833"/>
    </source>
</evidence>
<dbReference type="PANTHER" id="PTHR31313">
    <property type="entry name" value="TY1 ENHANCER ACTIVATOR"/>
    <property type="match status" value="1"/>
</dbReference>
<evidence type="ECO:0000256" key="4">
    <source>
        <dbReference type="ARBA" id="ARBA00023125"/>
    </source>
</evidence>
<keyword evidence="2" id="KW-0862">Zinc</keyword>
<keyword evidence="10" id="KW-1185">Reference proteome</keyword>
<keyword evidence="6" id="KW-0539">Nucleus</keyword>
<accession>A0A8H4FFS9</accession>
<evidence type="ECO:0000256" key="7">
    <source>
        <dbReference type="SAM" id="MobiDB-lite"/>
    </source>
</evidence>
<comment type="caution">
    <text evidence="9">The sequence shown here is derived from an EMBL/GenBank/DDBJ whole genome shotgun (WGS) entry which is preliminary data.</text>
</comment>
<dbReference type="CDD" id="cd12148">
    <property type="entry name" value="fungal_TF_MHR"/>
    <property type="match status" value="1"/>
</dbReference>
<dbReference type="Pfam" id="PF04082">
    <property type="entry name" value="Fungal_trans"/>
    <property type="match status" value="1"/>
</dbReference>
<dbReference type="RefSeq" id="XP_045259922.1">
    <property type="nucleotide sequence ID" value="XM_045407012.1"/>
</dbReference>
<evidence type="ECO:0000313" key="9">
    <source>
        <dbReference type="EMBL" id="KAF3800763.1"/>
    </source>
</evidence>